<accession>A0ACB8ZCL6</accession>
<proteinExistence type="predicted"/>
<protein>
    <submittedName>
        <fullName evidence="1">Uncharacterized protein</fullName>
    </submittedName>
</protein>
<keyword evidence="2" id="KW-1185">Reference proteome</keyword>
<evidence type="ECO:0000313" key="2">
    <source>
        <dbReference type="Proteomes" id="UP001056120"/>
    </source>
</evidence>
<name>A0ACB8ZCL6_9ASTR</name>
<organism evidence="1 2">
    <name type="scientific">Smallanthus sonchifolius</name>
    <dbReference type="NCBI Taxonomy" id="185202"/>
    <lineage>
        <taxon>Eukaryota</taxon>
        <taxon>Viridiplantae</taxon>
        <taxon>Streptophyta</taxon>
        <taxon>Embryophyta</taxon>
        <taxon>Tracheophyta</taxon>
        <taxon>Spermatophyta</taxon>
        <taxon>Magnoliopsida</taxon>
        <taxon>eudicotyledons</taxon>
        <taxon>Gunneridae</taxon>
        <taxon>Pentapetalae</taxon>
        <taxon>asterids</taxon>
        <taxon>campanulids</taxon>
        <taxon>Asterales</taxon>
        <taxon>Asteraceae</taxon>
        <taxon>Asteroideae</taxon>
        <taxon>Heliantheae alliance</taxon>
        <taxon>Millerieae</taxon>
        <taxon>Smallanthus</taxon>
    </lineage>
</organism>
<evidence type="ECO:0000313" key="1">
    <source>
        <dbReference type="EMBL" id="KAI3695353.1"/>
    </source>
</evidence>
<reference evidence="1 2" key="2">
    <citation type="journal article" date="2022" name="Mol. Ecol. Resour.">
        <title>The genomes of chicory, endive, great burdock and yacon provide insights into Asteraceae paleo-polyploidization history and plant inulin production.</title>
        <authorList>
            <person name="Fan W."/>
            <person name="Wang S."/>
            <person name="Wang H."/>
            <person name="Wang A."/>
            <person name="Jiang F."/>
            <person name="Liu H."/>
            <person name="Zhao H."/>
            <person name="Xu D."/>
            <person name="Zhang Y."/>
        </authorList>
    </citation>
    <scope>NUCLEOTIDE SEQUENCE [LARGE SCALE GENOMIC DNA]</scope>
    <source>
        <strain evidence="2">cv. Yunnan</strain>
        <tissue evidence="1">Leaves</tissue>
    </source>
</reference>
<gene>
    <name evidence="1" type="ORF">L1987_78349</name>
</gene>
<dbReference type="EMBL" id="CM042043">
    <property type="protein sequence ID" value="KAI3695353.1"/>
    <property type="molecule type" value="Genomic_DNA"/>
</dbReference>
<dbReference type="Proteomes" id="UP001056120">
    <property type="component" value="Linkage Group LG26"/>
</dbReference>
<comment type="caution">
    <text evidence="1">The sequence shown here is derived from an EMBL/GenBank/DDBJ whole genome shotgun (WGS) entry which is preliminary data.</text>
</comment>
<reference evidence="2" key="1">
    <citation type="journal article" date="2022" name="Mol. Ecol. Resour.">
        <title>The genomes of chicory, endive, great burdock and yacon provide insights into Asteraceae palaeo-polyploidization history and plant inulin production.</title>
        <authorList>
            <person name="Fan W."/>
            <person name="Wang S."/>
            <person name="Wang H."/>
            <person name="Wang A."/>
            <person name="Jiang F."/>
            <person name="Liu H."/>
            <person name="Zhao H."/>
            <person name="Xu D."/>
            <person name="Zhang Y."/>
        </authorList>
    </citation>
    <scope>NUCLEOTIDE SEQUENCE [LARGE SCALE GENOMIC DNA]</scope>
    <source>
        <strain evidence="2">cv. Yunnan</strain>
    </source>
</reference>
<sequence length="178" mass="19732">MDEINARVQVQRDPTAPTQLYSCRGHKTITPVIVPTCEASIQMIISLPATTVQISTTSIHPIMTESILVSTTSAPTVLQTTTLHFTVMAGTLPPMTHSIEFGDMGHHFDLSDLFAEVVHETGEPSTTRVVDPRDERIAALESQVATQQTQINQLIESNTRLTNQWQAMEEQVKSFFEL</sequence>